<evidence type="ECO:0000256" key="10">
    <source>
        <dbReference type="ARBA" id="ARBA00023157"/>
    </source>
</evidence>
<dbReference type="InterPro" id="IPR003780">
    <property type="entry name" value="COX15/CtaA_fam"/>
</dbReference>
<feature type="transmembrane region" description="Helical" evidence="12">
    <location>
        <begin position="118"/>
        <end position="140"/>
    </location>
</feature>
<dbReference type="InterPro" id="IPR050450">
    <property type="entry name" value="COX15/CtaA_HemeA_synthase"/>
</dbReference>
<comment type="subcellular location">
    <subcellularLocation>
        <location evidence="1">Membrane</location>
        <topology evidence="1">Multi-pass membrane protein</topology>
    </subcellularLocation>
</comment>
<feature type="transmembrane region" description="Helical" evidence="12">
    <location>
        <begin position="212"/>
        <end position="230"/>
    </location>
</feature>
<organism evidence="13">
    <name type="scientific">mine drainage metagenome</name>
    <dbReference type="NCBI Taxonomy" id="410659"/>
    <lineage>
        <taxon>unclassified sequences</taxon>
        <taxon>metagenomes</taxon>
        <taxon>ecological metagenomes</taxon>
    </lineage>
</organism>
<reference evidence="13" key="1">
    <citation type="submission" date="2009-10" db="EMBL/GenBank/DDBJ databases">
        <title>Diversity of trophic interactions inside an arsenic-rich microbial ecosystem.</title>
        <authorList>
            <person name="Bertin P.N."/>
            <person name="Heinrich-Salmeron A."/>
            <person name="Pelletier E."/>
            <person name="Goulhen-Chollet F."/>
            <person name="Arsene-Ploetze F."/>
            <person name="Gallien S."/>
            <person name="Calteau A."/>
            <person name="Vallenet D."/>
            <person name="Casiot C."/>
            <person name="Chane-Woon-Ming B."/>
            <person name="Giloteaux L."/>
            <person name="Barakat M."/>
            <person name="Bonnefoy V."/>
            <person name="Bruneel O."/>
            <person name="Chandler M."/>
            <person name="Cleiss J."/>
            <person name="Duran R."/>
            <person name="Elbaz-Poulichet F."/>
            <person name="Fonknechten N."/>
            <person name="Lauga B."/>
            <person name="Mornico D."/>
            <person name="Ortet P."/>
            <person name="Schaeffer C."/>
            <person name="Siguier P."/>
            <person name="Alexander Thil Smith A."/>
            <person name="Van Dorsselaer A."/>
            <person name="Weissenbach J."/>
            <person name="Medigue C."/>
            <person name="Le Paslier D."/>
        </authorList>
    </citation>
    <scope>NUCLEOTIDE SEQUENCE</scope>
</reference>
<evidence type="ECO:0000256" key="5">
    <source>
        <dbReference type="ARBA" id="ARBA00022989"/>
    </source>
</evidence>
<evidence type="ECO:0000256" key="11">
    <source>
        <dbReference type="ARBA" id="ARBA00023444"/>
    </source>
</evidence>
<feature type="transmembrane region" description="Helical" evidence="12">
    <location>
        <begin position="7"/>
        <end position="27"/>
    </location>
</feature>
<evidence type="ECO:0000256" key="8">
    <source>
        <dbReference type="ARBA" id="ARBA00023133"/>
    </source>
</evidence>
<dbReference type="AlphaFoldDB" id="E6PEX0"/>
<keyword evidence="8" id="KW-0350">Heme biosynthesis</keyword>
<feature type="transmembrane region" description="Helical" evidence="12">
    <location>
        <begin position="56"/>
        <end position="77"/>
    </location>
</feature>
<evidence type="ECO:0000256" key="6">
    <source>
        <dbReference type="ARBA" id="ARBA00023002"/>
    </source>
</evidence>
<dbReference type="GO" id="GO:0016020">
    <property type="term" value="C:membrane"/>
    <property type="evidence" value="ECO:0007669"/>
    <property type="project" value="UniProtKB-SubCell"/>
</dbReference>
<comment type="pathway">
    <text evidence="11">Porphyrin-containing compound metabolism.</text>
</comment>
<keyword evidence="6" id="KW-0560">Oxidoreductase</keyword>
<keyword evidence="7" id="KW-0408">Iron</keyword>
<keyword evidence="5 12" id="KW-1133">Transmembrane helix</keyword>
<accession>E6PEX0</accession>
<dbReference type="GO" id="GO:0046872">
    <property type="term" value="F:metal ion binding"/>
    <property type="evidence" value="ECO:0007669"/>
    <property type="project" value="UniProtKB-KW"/>
</dbReference>
<evidence type="ECO:0000256" key="9">
    <source>
        <dbReference type="ARBA" id="ARBA00023136"/>
    </source>
</evidence>
<keyword evidence="10" id="KW-1015">Disulfide bond</keyword>
<gene>
    <name evidence="13" type="ORF">CARN1_0181</name>
</gene>
<dbReference type="PANTHER" id="PTHR35457">
    <property type="entry name" value="HEME A SYNTHASE"/>
    <property type="match status" value="1"/>
</dbReference>
<keyword evidence="2" id="KW-1003">Cell membrane</keyword>
<evidence type="ECO:0000256" key="4">
    <source>
        <dbReference type="ARBA" id="ARBA00022723"/>
    </source>
</evidence>
<comment type="caution">
    <text evidence="13">The sequence shown here is derived from an EMBL/GenBank/DDBJ whole genome shotgun (WGS) entry which is preliminary data.</text>
</comment>
<evidence type="ECO:0000256" key="2">
    <source>
        <dbReference type="ARBA" id="ARBA00022475"/>
    </source>
</evidence>
<feature type="transmembrane region" description="Helical" evidence="12">
    <location>
        <begin position="89"/>
        <end position="106"/>
    </location>
</feature>
<dbReference type="PANTHER" id="PTHR35457:SF1">
    <property type="entry name" value="HEME A SYNTHASE"/>
    <property type="match status" value="1"/>
</dbReference>
<keyword evidence="4" id="KW-0479">Metal-binding</keyword>
<feature type="transmembrane region" description="Helical" evidence="12">
    <location>
        <begin position="242"/>
        <end position="261"/>
    </location>
</feature>
<name>E6PEX0_9ZZZZ</name>
<dbReference type="Pfam" id="PF02628">
    <property type="entry name" value="COX15-CtaA"/>
    <property type="match status" value="1"/>
</dbReference>
<evidence type="ECO:0000256" key="3">
    <source>
        <dbReference type="ARBA" id="ARBA00022692"/>
    </source>
</evidence>
<keyword evidence="3 12" id="KW-0812">Transmembrane</keyword>
<dbReference type="GO" id="GO:0006784">
    <property type="term" value="P:heme A biosynthetic process"/>
    <property type="evidence" value="ECO:0007669"/>
    <property type="project" value="InterPro"/>
</dbReference>
<evidence type="ECO:0000313" key="13">
    <source>
        <dbReference type="EMBL" id="CBH75006.1"/>
    </source>
</evidence>
<feature type="transmembrane region" description="Helical" evidence="12">
    <location>
        <begin position="273"/>
        <end position="294"/>
    </location>
</feature>
<dbReference type="EMBL" id="CABL01000005">
    <property type="protein sequence ID" value="CBH75006.1"/>
    <property type="molecule type" value="Genomic_DNA"/>
</dbReference>
<dbReference type="GO" id="GO:0016491">
    <property type="term" value="F:oxidoreductase activity"/>
    <property type="evidence" value="ECO:0007669"/>
    <property type="project" value="UniProtKB-KW"/>
</dbReference>
<proteinExistence type="predicted"/>
<evidence type="ECO:0000256" key="7">
    <source>
        <dbReference type="ARBA" id="ARBA00023004"/>
    </source>
</evidence>
<keyword evidence="9 12" id="KW-0472">Membrane</keyword>
<protein>
    <submittedName>
        <fullName evidence="13">Putative Cytochrome aa3-controlling protein</fullName>
    </submittedName>
</protein>
<feature type="transmembrane region" description="Helical" evidence="12">
    <location>
        <begin position="160"/>
        <end position="178"/>
    </location>
</feature>
<evidence type="ECO:0000256" key="1">
    <source>
        <dbReference type="ARBA" id="ARBA00004141"/>
    </source>
</evidence>
<evidence type="ECO:0000256" key="12">
    <source>
        <dbReference type="SAM" id="Phobius"/>
    </source>
</evidence>
<sequence length="303" mass="31911">MRNLRRFAIAAAIVGFGAVLLGSWTRINGAGMTCPDWPLCHGKLIPSMSDGTIWEWSHRLFAFSTAPLVAIVAYLAFRLRSQLPALRPLVVAVATLFLVQVLLGAATVKLGNSPISVVLHWGTAMAFIASLVAIAVVTTIPEHAGEPPAAAPTTSSVSSLLLATTIAAFVTMCVGAYVSSSGAGLACLTLPACAGHVLVTQPAQQVQMLHRTFAAITFLLSVIATIVIFLREQSRRVRATAGLGFALLCTQVLLGLMNVALRLPTDLREAHAANAALLFIAYCSALSFSLVRGLELPRESGAR</sequence>